<keyword evidence="6" id="KW-1185">Reference proteome</keyword>
<dbReference type="GO" id="GO:0008771">
    <property type="term" value="F:[citrate (pro-3S)-lyase] ligase activity"/>
    <property type="evidence" value="ECO:0007669"/>
    <property type="project" value="UniProtKB-EC"/>
</dbReference>
<evidence type="ECO:0000313" key="6">
    <source>
        <dbReference type="Proteomes" id="UP000664256"/>
    </source>
</evidence>
<accession>A0ABS3H474</accession>
<evidence type="ECO:0000256" key="1">
    <source>
        <dbReference type="ARBA" id="ARBA00022741"/>
    </source>
</evidence>
<keyword evidence="2 3" id="KW-0067">ATP-binding</keyword>
<comment type="caution">
    <text evidence="5">The sequence shown here is derived from an EMBL/GenBank/DDBJ whole genome shotgun (WGS) entry which is preliminary data.</text>
</comment>
<dbReference type="NCBIfam" id="TIGR00124">
    <property type="entry name" value="cit_ly_ligase"/>
    <property type="match status" value="1"/>
</dbReference>
<dbReference type="PROSITE" id="PS51186">
    <property type="entry name" value="GNAT"/>
    <property type="match status" value="1"/>
</dbReference>
<dbReference type="SUPFAM" id="SSF52374">
    <property type="entry name" value="Nucleotidylyl transferase"/>
    <property type="match status" value="1"/>
</dbReference>
<dbReference type="Gene3D" id="3.40.630.30">
    <property type="match status" value="1"/>
</dbReference>
<dbReference type="Gene3D" id="3.40.50.620">
    <property type="entry name" value="HUPs"/>
    <property type="match status" value="1"/>
</dbReference>
<dbReference type="SMART" id="SM00764">
    <property type="entry name" value="Citrate_ly_lig"/>
    <property type="match status" value="1"/>
</dbReference>
<dbReference type="InterPro" id="IPR000182">
    <property type="entry name" value="GNAT_dom"/>
</dbReference>
<dbReference type="PANTHER" id="PTHR40599:SF1">
    <property type="entry name" value="[CITRATE [PRO-3S]-LYASE] LIGASE"/>
    <property type="match status" value="1"/>
</dbReference>
<evidence type="ECO:0000256" key="3">
    <source>
        <dbReference type="PIRNR" id="PIRNR005751"/>
    </source>
</evidence>
<sequence length="351" mass="40156">MSEYVVTKIFPKNRKKNEQVIRLLEKENIRRDKNLEYTCGIFDEDNNLIATGSCFGNTLRCLAVASKHQGEGLMNLIVTHLVNYQFKRGIFHLFIYTKAGREDIFKTLGFYEIVTVDDHLVFLENRKNGFENYLNSLHTNVAFDLNQGKNSAIIMNANPFSLGHQYLVEEAAKKSDLVHLFVVSEDSSIFPFSIRKRLIEEGTAHLKNVVLHPTGPYMISNATFPSYFQKDETSVIEGHALLDIKIFQKIAERLAINCRYAGEEPFSLVTGIYNNVMNHELRKVGIEFIELKRKEVNAKIISASKIRQALKANDLKTVKDLVPETTFNYLVSEEALPIIEKIKMTSDVVHY</sequence>
<evidence type="ECO:0000313" key="5">
    <source>
        <dbReference type="EMBL" id="MBO0448255.1"/>
    </source>
</evidence>
<dbReference type="InterPro" id="IPR013166">
    <property type="entry name" value="Citrate_lyase_ligase_C"/>
</dbReference>
<name>A0ABS3H474_9ENTE</name>
<dbReference type="EC" id="6.2.1.22" evidence="3"/>
<keyword evidence="1 3" id="KW-0547">Nucleotide-binding</keyword>
<proteinExistence type="predicted"/>
<dbReference type="RefSeq" id="WP_206902462.1">
    <property type="nucleotide sequence ID" value="NZ_JAFLVT010000002.1"/>
</dbReference>
<dbReference type="InterPro" id="IPR005216">
    <property type="entry name" value="Citrate_lyase_ligase"/>
</dbReference>
<dbReference type="CDD" id="cd02169">
    <property type="entry name" value="Citrate_lyase_ligase"/>
    <property type="match status" value="1"/>
</dbReference>
<comment type="function">
    <text evidence="3">Acetylation of prosthetic group (2-(5''-phosphoribosyl)-3'-dephosphocoenzyme-A) of the gamma subunit of citrate lyase.</text>
</comment>
<reference evidence="5 6" key="1">
    <citation type="submission" date="2021-03" db="EMBL/GenBank/DDBJ databases">
        <title>Enterococcal diversity collection.</title>
        <authorList>
            <person name="Gilmore M.S."/>
            <person name="Schwartzman J."/>
            <person name="Van Tyne D."/>
            <person name="Martin M."/>
            <person name="Earl A.M."/>
            <person name="Manson A.L."/>
            <person name="Straub T."/>
            <person name="Salamzade R."/>
            <person name="Saavedra J."/>
            <person name="Lebreton F."/>
            <person name="Prichula J."/>
            <person name="Schaufler K."/>
            <person name="Gaca A."/>
            <person name="Sgardioli B."/>
            <person name="Wagenaar J."/>
            <person name="Strong T."/>
        </authorList>
    </citation>
    <scope>NUCLEOTIDE SEQUENCE [LARGE SCALE GENOMIC DNA]</scope>
    <source>
        <strain evidence="5 6">MJM12</strain>
    </source>
</reference>
<feature type="domain" description="N-acetyltransferase" evidence="4">
    <location>
        <begin position="1"/>
        <end position="128"/>
    </location>
</feature>
<dbReference type="InterPro" id="IPR014729">
    <property type="entry name" value="Rossmann-like_a/b/a_fold"/>
</dbReference>
<dbReference type="Pfam" id="PF08218">
    <property type="entry name" value="Citrate_ly_lig"/>
    <property type="match status" value="1"/>
</dbReference>
<organism evidence="5 6">
    <name type="scientific">Candidatus Enterococcus myersii</name>
    <dbReference type="NCBI Taxonomy" id="2815322"/>
    <lineage>
        <taxon>Bacteria</taxon>
        <taxon>Bacillati</taxon>
        <taxon>Bacillota</taxon>
        <taxon>Bacilli</taxon>
        <taxon>Lactobacillales</taxon>
        <taxon>Enterococcaceae</taxon>
        <taxon>Enterococcus</taxon>
    </lineage>
</organism>
<keyword evidence="3 5" id="KW-0436">Ligase</keyword>
<dbReference type="Proteomes" id="UP000664256">
    <property type="component" value="Unassembled WGS sequence"/>
</dbReference>
<dbReference type="PIRSF" id="PIRSF005751">
    <property type="entry name" value="Acet_citr_lig"/>
    <property type="match status" value="1"/>
</dbReference>
<gene>
    <name evidence="5" type="primary">citC</name>
    <name evidence="5" type="ORF">JZO76_01765</name>
</gene>
<dbReference type="EMBL" id="JAFLVT010000002">
    <property type="protein sequence ID" value="MBO0448255.1"/>
    <property type="molecule type" value="Genomic_DNA"/>
</dbReference>
<dbReference type="InterPro" id="IPR016181">
    <property type="entry name" value="Acyl_CoA_acyltransferase"/>
</dbReference>
<evidence type="ECO:0000256" key="2">
    <source>
        <dbReference type="ARBA" id="ARBA00022840"/>
    </source>
</evidence>
<comment type="catalytic activity">
    <reaction evidence="3">
        <text>holo-[citrate lyase ACP] + acetate + ATP = acetyl-[citrate lyase ACP] + AMP + diphosphate</text>
        <dbReference type="Rhea" id="RHEA:23788"/>
        <dbReference type="Rhea" id="RHEA-COMP:10158"/>
        <dbReference type="Rhea" id="RHEA-COMP:13710"/>
        <dbReference type="ChEBI" id="CHEBI:30089"/>
        <dbReference type="ChEBI" id="CHEBI:30616"/>
        <dbReference type="ChEBI" id="CHEBI:33019"/>
        <dbReference type="ChEBI" id="CHEBI:82683"/>
        <dbReference type="ChEBI" id="CHEBI:137976"/>
        <dbReference type="ChEBI" id="CHEBI:456215"/>
        <dbReference type="EC" id="6.2.1.22"/>
    </reaction>
</comment>
<dbReference type="PANTHER" id="PTHR40599">
    <property type="entry name" value="[CITRATE [PRO-3S]-LYASE] LIGASE"/>
    <property type="match status" value="1"/>
</dbReference>
<protein>
    <recommendedName>
        <fullName evidence="3">[Citrate [pro-3S]-lyase] ligase</fullName>
        <ecNumber evidence="3">6.2.1.22</ecNumber>
    </recommendedName>
</protein>
<dbReference type="SUPFAM" id="SSF55729">
    <property type="entry name" value="Acyl-CoA N-acyltransferases (Nat)"/>
    <property type="match status" value="1"/>
</dbReference>
<evidence type="ECO:0000259" key="4">
    <source>
        <dbReference type="PROSITE" id="PS51186"/>
    </source>
</evidence>